<feature type="chain" id="PRO_5039031914" evidence="4">
    <location>
        <begin position="28"/>
        <end position="522"/>
    </location>
</feature>
<dbReference type="PROSITE" id="PS51257">
    <property type="entry name" value="PROKAR_LIPOPROTEIN"/>
    <property type="match status" value="1"/>
</dbReference>
<dbReference type="InterPro" id="IPR006311">
    <property type="entry name" value="TAT_signal"/>
</dbReference>
<evidence type="ECO:0000256" key="1">
    <source>
        <dbReference type="ARBA" id="ARBA00005695"/>
    </source>
</evidence>
<dbReference type="PANTHER" id="PTHR30290">
    <property type="entry name" value="PERIPLASMIC BINDING COMPONENT OF ABC TRANSPORTER"/>
    <property type="match status" value="1"/>
</dbReference>
<comment type="similarity">
    <text evidence="1">Belongs to the bacterial solute-binding protein 5 family.</text>
</comment>
<dbReference type="AlphaFoldDB" id="A0A1H9L769"/>
<dbReference type="PIRSF" id="PIRSF002741">
    <property type="entry name" value="MppA"/>
    <property type="match status" value="1"/>
</dbReference>
<dbReference type="CDD" id="cd00995">
    <property type="entry name" value="PBP2_NikA_DppA_OppA_like"/>
    <property type="match status" value="1"/>
</dbReference>
<accession>A0A1H9L769</accession>
<dbReference type="InterPro" id="IPR030678">
    <property type="entry name" value="Peptide/Ni-bd"/>
</dbReference>
<dbReference type="Gene3D" id="3.10.105.10">
    <property type="entry name" value="Dipeptide-binding Protein, Domain 3"/>
    <property type="match status" value="1"/>
</dbReference>
<dbReference type="Pfam" id="PF00496">
    <property type="entry name" value="SBP_bac_5"/>
    <property type="match status" value="1"/>
</dbReference>
<dbReference type="InterPro" id="IPR000914">
    <property type="entry name" value="SBP_5_dom"/>
</dbReference>
<gene>
    <name evidence="6" type="ORF">SAMN04487818_101483</name>
</gene>
<dbReference type="SUPFAM" id="SSF53850">
    <property type="entry name" value="Periplasmic binding protein-like II"/>
    <property type="match status" value="1"/>
</dbReference>
<feature type="domain" description="Solute-binding protein family 5" evidence="5">
    <location>
        <begin position="89"/>
        <end position="418"/>
    </location>
</feature>
<evidence type="ECO:0000256" key="4">
    <source>
        <dbReference type="SAM" id="SignalP"/>
    </source>
</evidence>
<dbReference type="Gene3D" id="3.40.190.10">
    <property type="entry name" value="Periplasmic binding protein-like II"/>
    <property type="match status" value="1"/>
</dbReference>
<dbReference type="PROSITE" id="PS51318">
    <property type="entry name" value="TAT"/>
    <property type="match status" value="1"/>
</dbReference>
<protein>
    <submittedName>
        <fullName evidence="6">Peptide/nickel transport system substrate-binding protein</fullName>
    </submittedName>
</protein>
<dbReference type="GO" id="GO:0043190">
    <property type="term" value="C:ATP-binding cassette (ABC) transporter complex"/>
    <property type="evidence" value="ECO:0007669"/>
    <property type="project" value="InterPro"/>
</dbReference>
<evidence type="ECO:0000256" key="3">
    <source>
        <dbReference type="ARBA" id="ARBA00022729"/>
    </source>
</evidence>
<reference evidence="7" key="1">
    <citation type="submission" date="2016-10" db="EMBL/GenBank/DDBJ databases">
        <authorList>
            <person name="Varghese N."/>
            <person name="Submissions S."/>
        </authorList>
    </citation>
    <scope>NUCLEOTIDE SEQUENCE [LARGE SCALE GENOMIC DNA]</scope>
    <source>
        <strain evidence="7">DSM 44260</strain>
    </source>
</reference>
<dbReference type="RefSeq" id="WP_092774710.1">
    <property type="nucleotide sequence ID" value="NZ_FOGI01000001.1"/>
</dbReference>
<dbReference type="PANTHER" id="PTHR30290:SF9">
    <property type="entry name" value="OLIGOPEPTIDE-BINDING PROTEIN APPA"/>
    <property type="match status" value="1"/>
</dbReference>
<sequence>MNAPSRRQTLKAIAAAALLLAATACQSAVDAQTSSAGTSAAPKPGGVAEIGVALDLVPANLFTNSNVSITTVVGLVYDTLVRYDNKTLEPKPRVATEWKQTDGGKTVTLKLRKDVKYHTGRTLTSADVKFALANYADAKWNGQLLSTAKTITAVETPAADEVVLRLEHPVSNLFDLLDTVPLVDSETAADIATGKKFVGTGAFKFDSWRPNTDLTFSKNPDYWGGAPYLDGVHVRVIPDAQSLAAAAKSGQVQLARAVGYRDAESLAATPGIKVTSLEGAELQAYVGLNVTAPGLEDPKVRQAIAYALDKERIIKEVFRDKGYPTSLPWPRTSPAYDQELDGRYKRDVTKAKALIAESGKQLPEIPLSYVGNDGVYTAIAQIIQNNLAEVGIKVALTPVDSTQFVKQLIGAQFPGLWTTNHSWAQFSPSTLTVSAYPFNARRNASKYSSPAYTAAAEKAWTLASATGPEATAAYKELSTQLLDGAFLAEIGVVFELAATRDTLHGLDWSRRRELDLSKAFLA</sequence>
<evidence type="ECO:0000256" key="2">
    <source>
        <dbReference type="ARBA" id="ARBA00022448"/>
    </source>
</evidence>
<dbReference type="GO" id="GO:0042597">
    <property type="term" value="C:periplasmic space"/>
    <property type="evidence" value="ECO:0007669"/>
    <property type="project" value="UniProtKB-ARBA"/>
</dbReference>
<evidence type="ECO:0000313" key="6">
    <source>
        <dbReference type="EMBL" id="SER07158.1"/>
    </source>
</evidence>
<feature type="signal peptide" evidence="4">
    <location>
        <begin position="1"/>
        <end position="27"/>
    </location>
</feature>
<proteinExistence type="inferred from homology"/>
<dbReference type="STRING" id="155974.SAMN04487818_101483"/>
<keyword evidence="3 4" id="KW-0732">Signal</keyword>
<dbReference type="InterPro" id="IPR039424">
    <property type="entry name" value="SBP_5"/>
</dbReference>
<name>A0A1H9L769_9PSEU</name>
<organism evidence="6 7">
    <name type="scientific">Actinokineospora terrae</name>
    <dbReference type="NCBI Taxonomy" id="155974"/>
    <lineage>
        <taxon>Bacteria</taxon>
        <taxon>Bacillati</taxon>
        <taxon>Actinomycetota</taxon>
        <taxon>Actinomycetes</taxon>
        <taxon>Pseudonocardiales</taxon>
        <taxon>Pseudonocardiaceae</taxon>
        <taxon>Actinokineospora</taxon>
    </lineage>
</organism>
<evidence type="ECO:0000313" key="7">
    <source>
        <dbReference type="Proteomes" id="UP000199051"/>
    </source>
</evidence>
<dbReference type="EMBL" id="FOGI01000001">
    <property type="protein sequence ID" value="SER07158.1"/>
    <property type="molecule type" value="Genomic_DNA"/>
</dbReference>
<dbReference type="GO" id="GO:0015833">
    <property type="term" value="P:peptide transport"/>
    <property type="evidence" value="ECO:0007669"/>
    <property type="project" value="TreeGrafter"/>
</dbReference>
<keyword evidence="7" id="KW-1185">Reference proteome</keyword>
<evidence type="ECO:0000259" key="5">
    <source>
        <dbReference type="Pfam" id="PF00496"/>
    </source>
</evidence>
<keyword evidence="2" id="KW-0813">Transport</keyword>
<dbReference type="GO" id="GO:1904680">
    <property type="term" value="F:peptide transmembrane transporter activity"/>
    <property type="evidence" value="ECO:0007669"/>
    <property type="project" value="TreeGrafter"/>
</dbReference>
<dbReference type="Proteomes" id="UP000199051">
    <property type="component" value="Unassembled WGS sequence"/>
</dbReference>